<dbReference type="InterPro" id="IPR025110">
    <property type="entry name" value="AMP-bd_C"/>
</dbReference>
<reference evidence="5 6" key="1">
    <citation type="submission" date="2020-08" db="EMBL/GenBank/DDBJ databases">
        <title>Genomic Encyclopedia of Type Strains, Phase III (KMG-III): the genomes of soil and plant-associated and newly described type strains.</title>
        <authorList>
            <person name="Whitman W."/>
        </authorList>
    </citation>
    <scope>NUCLEOTIDE SEQUENCE [LARGE SCALE GENOMIC DNA]</scope>
    <source>
        <strain evidence="5 6">CECT 5862</strain>
    </source>
</reference>
<dbReference type="PANTHER" id="PTHR45527">
    <property type="entry name" value="NONRIBOSOMAL PEPTIDE SYNTHETASE"/>
    <property type="match status" value="1"/>
</dbReference>
<dbReference type="Gene3D" id="3.30.300.30">
    <property type="match status" value="1"/>
</dbReference>
<dbReference type="InterPro" id="IPR009081">
    <property type="entry name" value="PP-bd_ACP"/>
</dbReference>
<dbReference type="GO" id="GO:0031177">
    <property type="term" value="F:phosphopantetheine binding"/>
    <property type="evidence" value="ECO:0007669"/>
    <property type="project" value="InterPro"/>
</dbReference>
<dbReference type="Gene3D" id="3.30.559.30">
    <property type="entry name" value="Nonribosomal peptide synthetase, condensation domain"/>
    <property type="match status" value="1"/>
</dbReference>
<dbReference type="InterPro" id="IPR036736">
    <property type="entry name" value="ACP-like_sf"/>
</dbReference>
<evidence type="ECO:0000313" key="6">
    <source>
        <dbReference type="Proteomes" id="UP000570361"/>
    </source>
</evidence>
<dbReference type="Gene3D" id="1.10.1200.10">
    <property type="entry name" value="ACP-like"/>
    <property type="match status" value="1"/>
</dbReference>
<protein>
    <submittedName>
        <fullName evidence="5">Acyl carrier protein</fullName>
    </submittedName>
</protein>
<dbReference type="GO" id="GO:0005737">
    <property type="term" value="C:cytoplasm"/>
    <property type="evidence" value="ECO:0007669"/>
    <property type="project" value="TreeGrafter"/>
</dbReference>
<gene>
    <name evidence="5" type="ORF">FHS18_006956</name>
</gene>
<dbReference type="FunFam" id="1.10.1200.10:FF:000016">
    <property type="entry name" value="Non-ribosomal peptide synthase"/>
    <property type="match status" value="1"/>
</dbReference>
<feature type="domain" description="Carrier" evidence="4">
    <location>
        <begin position="89"/>
        <end position="164"/>
    </location>
</feature>
<dbReference type="InterPro" id="IPR045851">
    <property type="entry name" value="AMP-bd_C_sf"/>
</dbReference>
<dbReference type="Pfam" id="PF00550">
    <property type="entry name" value="PP-binding"/>
    <property type="match status" value="1"/>
</dbReference>
<dbReference type="Proteomes" id="UP000570361">
    <property type="component" value="Unassembled WGS sequence"/>
</dbReference>
<evidence type="ECO:0000256" key="3">
    <source>
        <dbReference type="ARBA" id="ARBA00022737"/>
    </source>
</evidence>
<keyword evidence="2" id="KW-0597">Phosphoprotein</keyword>
<dbReference type="PANTHER" id="PTHR45527:SF1">
    <property type="entry name" value="FATTY ACID SYNTHASE"/>
    <property type="match status" value="1"/>
</dbReference>
<keyword evidence="1" id="KW-0596">Phosphopantetheine</keyword>
<evidence type="ECO:0000256" key="2">
    <source>
        <dbReference type="ARBA" id="ARBA00022553"/>
    </source>
</evidence>
<sequence>MEHPAVLEAAVTVRSNAEGEKELCAYVRTAGPVNVVELRSHLSEKLPEYMLPSHYTSVEKLPMTVNGKLDRNALPEPQMNVESGTAYAAPRTEIEQELAEIWNKLLGHERAGIRDNFFDVGGNSLLLIRMFAQLEKKYPGKLSVSDLFSYTTIMELSKLLTGSQEEAGATIAFVLLPSRFVVRSGGGDGVFGFALPSAASRRVAALANQEGVDVPTVLLALFGLLLSEYAEAETIPCQAMMRGQGLVQTLEMDFSAAAELTDLIKQTDASLRRKEATMAVPSSPAGRPVFGSVAPLFYSMDLYGQAASLTSVYDIALGMSANADDGEITFLFEYSSAMNGQQMRQVAKDYLEMISLAVENEEAALM</sequence>
<name>A0A7W5B5I8_9BACL</name>
<dbReference type="GO" id="GO:0043041">
    <property type="term" value="P:amino acid activation for nonribosomal peptide biosynthetic process"/>
    <property type="evidence" value="ECO:0007669"/>
    <property type="project" value="TreeGrafter"/>
</dbReference>
<comment type="caution">
    <text evidence="5">The sequence shown here is derived from an EMBL/GenBank/DDBJ whole genome shotgun (WGS) entry which is preliminary data.</text>
</comment>
<evidence type="ECO:0000259" key="4">
    <source>
        <dbReference type="PROSITE" id="PS50075"/>
    </source>
</evidence>
<accession>A0A7W5B5I8</accession>
<keyword evidence="6" id="KW-1185">Reference proteome</keyword>
<keyword evidence="3" id="KW-0677">Repeat</keyword>
<proteinExistence type="predicted"/>
<evidence type="ECO:0000313" key="5">
    <source>
        <dbReference type="EMBL" id="MBB3114795.1"/>
    </source>
</evidence>
<dbReference type="SMART" id="SM00823">
    <property type="entry name" value="PKS_PP"/>
    <property type="match status" value="1"/>
</dbReference>
<dbReference type="GO" id="GO:0044550">
    <property type="term" value="P:secondary metabolite biosynthetic process"/>
    <property type="evidence" value="ECO:0007669"/>
    <property type="project" value="TreeGrafter"/>
</dbReference>
<dbReference type="AlphaFoldDB" id="A0A7W5B5I8"/>
<dbReference type="PROSITE" id="PS50075">
    <property type="entry name" value="CARRIER"/>
    <property type="match status" value="1"/>
</dbReference>
<dbReference type="EMBL" id="JACHXK010000046">
    <property type="protein sequence ID" value="MBB3114795.1"/>
    <property type="molecule type" value="Genomic_DNA"/>
</dbReference>
<dbReference type="SUPFAM" id="SSF56801">
    <property type="entry name" value="Acetyl-CoA synthetase-like"/>
    <property type="match status" value="1"/>
</dbReference>
<evidence type="ECO:0000256" key="1">
    <source>
        <dbReference type="ARBA" id="ARBA00022450"/>
    </source>
</evidence>
<dbReference type="Pfam" id="PF13193">
    <property type="entry name" value="AMP-binding_C"/>
    <property type="match status" value="1"/>
</dbReference>
<dbReference type="SUPFAM" id="SSF47336">
    <property type="entry name" value="ACP-like"/>
    <property type="match status" value="1"/>
</dbReference>
<dbReference type="InterPro" id="IPR020806">
    <property type="entry name" value="PKS_PP-bd"/>
</dbReference>
<dbReference type="GO" id="GO:0072330">
    <property type="term" value="P:monocarboxylic acid biosynthetic process"/>
    <property type="evidence" value="ECO:0007669"/>
    <property type="project" value="UniProtKB-ARBA"/>
</dbReference>
<dbReference type="SUPFAM" id="SSF52777">
    <property type="entry name" value="CoA-dependent acyltransferases"/>
    <property type="match status" value="1"/>
</dbReference>
<organism evidence="5 6">
    <name type="scientific">Paenibacillus phyllosphaerae</name>
    <dbReference type="NCBI Taxonomy" id="274593"/>
    <lineage>
        <taxon>Bacteria</taxon>
        <taxon>Bacillati</taxon>
        <taxon>Bacillota</taxon>
        <taxon>Bacilli</taxon>
        <taxon>Bacillales</taxon>
        <taxon>Paenibacillaceae</taxon>
        <taxon>Paenibacillus</taxon>
    </lineage>
</organism>